<dbReference type="SMART" id="SM00530">
    <property type="entry name" value="HTH_XRE"/>
    <property type="match status" value="1"/>
</dbReference>
<organism evidence="3 4">
    <name type="scientific">Agromyces tardus</name>
    <dbReference type="NCBI Taxonomy" id="2583849"/>
    <lineage>
        <taxon>Bacteria</taxon>
        <taxon>Bacillati</taxon>
        <taxon>Actinomycetota</taxon>
        <taxon>Actinomycetes</taxon>
        <taxon>Micrococcales</taxon>
        <taxon>Microbacteriaceae</taxon>
        <taxon>Agromyces</taxon>
    </lineage>
</organism>
<accession>A0A3M8A1X2</accession>
<keyword evidence="4" id="KW-1185">Reference proteome</keyword>
<feature type="compositionally biased region" description="Basic residues" evidence="1">
    <location>
        <begin position="170"/>
        <end position="186"/>
    </location>
</feature>
<dbReference type="Proteomes" id="UP000275048">
    <property type="component" value="Unassembled WGS sequence"/>
</dbReference>
<dbReference type="PROSITE" id="PS50943">
    <property type="entry name" value="HTH_CROC1"/>
    <property type="match status" value="1"/>
</dbReference>
<dbReference type="GO" id="GO:0003677">
    <property type="term" value="F:DNA binding"/>
    <property type="evidence" value="ECO:0007669"/>
    <property type="project" value="InterPro"/>
</dbReference>
<dbReference type="InterPro" id="IPR001387">
    <property type="entry name" value="Cro/C1-type_HTH"/>
</dbReference>
<dbReference type="InterPro" id="IPR010982">
    <property type="entry name" value="Lambda_DNA-bd_dom_sf"/>
</dbReference>
<sequence>MRGAVRGAGLRVRGAGCGCAVRAARARGADVGAVWDDSNVTSNEVDDSAVVAAAGVLAVLDVPGLIMRVRRACDLSQRELARAVGLQQSQVARMESARTRVDLPMLARMLALAGYRIAVLDRHGVEVAPVPADVLRDNAGRRMPAHLDVRTSTDVPEAALVHTHPDRPNPRARYHHRPQRDRRRAGRGPGGEPDQLTSSGLARLEQSRRVERRRVVQQRAAALLTTDCVCRDECWTCGRCTDVCTCRCE</sequence>
<evidence type="ECO:0000313" key="4">
    <source>
        <dbReference type="Proteomes" id="UP000275048"/>
    </source>
</evidence>
<feature type="domain" description="HTH cro/C1-type" evidence="2">
    <location>
        <begin position="66"/>
        <end position="120"/>
    </location>
</feature>
<dbReference type="Gene3D" id="1.10.260.40">
    <property type="entry name" value="lambda repressor-like DNA-binding domains"/>
    <property type="match status" value="1"/>
</dbReference>
<comment type="caution">
    <text evidence="3">The sequence shown here is derived from an EMBL/GenBank/DDBJ whole genome shotgun (WGS) entry which is preliminary data.</text>
</comment>
<evidence type="ECO:0000256" key="1">
    <source>
        <dbReference type="SAM" id="MobiDB-lite"/>
    </source>
</evidence>
<dbReference type="CDD" id="cd00093">
    <property type="entry name" value="HTH_XRE"/>
    <property type="match status" value="1"/>
</dbReference>
<proteinExistence type="predicted"/>
<feature type="region of interest" description="Disordered" evidence="1">
    <location>
        <begin position="149"/>
        <end position="211"/>
    </location>
</feature>
<dbReference type="SUPFAM" id="SSF47413">
    <property type="entry name" value="lambda repressor-like DNA-binding domains"/>
    <property type="match status" value="1"/>
</dbReference>
<dbReference type="OrthoDB" id="3383514at2"/>
<evidence type="ECO:0000259" key="2">
    <source>
        <dbReference type="PROSITE" id="PS50943"/>
    </source>
</evidence>
<dbReference type="AlphaFoldDB" id="A0A3M8A1X2"/>
<reference evidence="3 4" key="1">
    <citation type="submission" date="2018-10" db="EMBL/GenBank/DDBJ databases">
        <title>Isolation, diversity and antibacterial activity of antinobacteria from the wheat rhizosphere soil.</title>
        <authorList>
            <person name="Sun T."/>
        </authorList>
    </citation>
    <scope>NUCLEOTIDE SEQUENCE [LARGE SCALE GENOMIC DNA]</scope>
    <source>
        <strain evidence="3 4">SJ-23</strain>
    </source>
</reference>
<evidence type="ECO:0000313" key="3">
    <source>
        <dbReference type="EMBL" id="RNB45174.1"/>
    </source>
</evidence>
<gene>
    <name evidence="3" type="ORF">EDM22_16720</name>
</gene>
<name>A0A3M8A1X2_9MICO</name>
<dbReference type="EMBL" id="RHHB01000053">
    <property type="protein sequence ID" value="RNB45174.1"/>
    <property type="molecule type" value="Genomic_DNA"/>
</dbReference>
<protein>
    <submittedName>
        <fullName evidence="3">Helix-turn-helix domain-containing protein</fullName>
    </submittedName>
</protein>
<dbReference type="Pfam" id="PF01381">
    <property type="entry name" value="HTH_3"/>
    <property type="match status" value="1"/>
</dbReference>